<dbReference type="AlphaFoldDB" id="E3LYI7"/>
<reference evidence="2" key="1">
    <citation type="submission" date="2007-07" db="EMBL/GenBank/DDBJ databases">
        <title>PCAP assembly of the Caenorhabditis remanei genome.</title>
        <authorList>
            <consortium name="The Caenorhabditis remanei Sequencing Consortium"/>
            <person name="Wilson R.K."/>
        </authorList>
    </citation>
    <scope>NUCLEOTIDE SEQUENCE [LARGE SCALE GENOMIC DNA]</scope>
    <source>
        <strain evidence="2">PB4641</strain>
    </source>
</reference>
<feature type="region of interest" description="Disordered" evidence="1">
    <location>
        <begin position="1"/>
        <end position="86"/>
    </location>
</feature>
<evidence type="ECO:0000313" key="3">
    <source>
        <dbReference type="Proteomes" id="UP000008281"/>
    </source>
</evidence>
<dbReference type="Proteomes" id="UP000008281">
    <property type="component" value="Unassembled WGS sequence"/>
</dbReference>
<evidence type="ECO:0000313" key="2">
    <source>
        <dbReference type="EMBL" id="EFO86531.1"/>
    </source>
</evidence>
<feature type="compositionally biased region" description="Basic residues" evidence="1">
    <location>
        <begin position="1"/>
        <end position="11"/>
    </location>
</feature>
<proteinExistence type="predicted"/>
<evidence type="ECO:0000256" key="1">
    <source>
        <dbReference type="SAM" id="MobiDB-lite"/>
    </source>
</evidence>
<dbReference type="InParanoid" id="E3LYI7"/>
<protein>
    <submittedName>
        <fullName evidence="2">Uncharacterized protein</fullName>
    </submittedName>
</protein>
<dbReference type="EMBL" id="DS268419">
    <property type="protein sequence ID" value="EFO86531.1"/>
    <property type="molecule type" value="Genomic_DNA"/>
</dbReference>
<gene>
    <name evidence="2" type="ORF">CRE_04657</name>
</gene>
<name>E3LYI7_CAERE</name>
<organism evidence="3">
    <name type="scientific">Caenorhabditis remanei</name>
    <name type="common">Caenorhabditis vulgaris</name>
    <dbReference type="NCBI Taxonomy" id="31234"/>
    <lineage>
        <taxon>Eukaryota</taxon>
        <taxon>Metazoa</taxon>
        <taxon>Ecdysozoa</taxon>
        <taxon>Nematoda</taxon>
        <taxon>Chromadorea</taxon>
        <taxon>Rhabditida</taxon>
        <taxon>Rhabditina</taxon>
        <taxon>Rhabditomorpha</taxon>
        <taxon>Rhabditoidea</taxon>
        <taxon>Rhabditidae</taxon>
        <taxon>Peloderinae</taxon>
        <taxon>Caenorhabditis</taxon>
    </lineage>
</organism>
<keyword evidence="3" id="KW-1185">Reference proteome</keyword>
<accession>E3LYI7</accession>
<sequence>MKPAERRRRSRAASQAPRDSIGRFTPRKKTAGSSRLTARSVSRQSRRRSRSARSASSYRSSRSRSGSRSRSRSSSRRRSISRKPVKGRRPNRFVLAAPVLVLDLDPFLLPENQVVVAFVVFALQKRNLAAEVVQSHLVAHPREAYQDVLLVVPLRNQKENLVGQLGEHNNLYFKNTCSLSARLQSGVQAVAVAAVVAVDLAADTEMSNPREVIVWDLIVDKQRNN</sequence>
<feature type="compositionally biased region" description="Basic residues" evidence="1">
    <location>
        <begin position="61"/>
        <end position="86"/>
    </location>
</feature>
<dbReference type="HOGENOM" id="CLU_1230921_0_0_1"/>